<dbReference type="GO" id="GO:0000445">
    <property type="term" value="C:THO complex part of transcription export complex"/>
    <property type="evidence" value="ECO:0007669"/>
    <property type="project" value="TreeGrafter"/>
</dbReference>
<dbReference type="InterPro" id="IPR021861">
    <property type="entry name" value="THO_THOC1"/>
</dbReference>
<feature type="region of interest" description="Disordered" evidence="1">
    <location>
        <begin position="313"/>
        <end position="338"/>
    </location>
</feature>
<dbReference type="PANTHER" id="PTHR13265:SF0">
    <property type="entry name" value="HPR1"/>
    <property type="match status" value="1"/>
</dbReference>
<feature type="region of interest" description="Disordered" evidence="1">
    <location>
        <begin position="217"/>
        <end position="264"/>
    </location>
</feature>
<dbReference type="PANTHER" id="PTHR13265">
    <property type="entry name" value="THO COMPLEX SUBUNIT 1"/>
    <property type="match status" value="1"/>
</dbReference>
<organism evidence="2 3">
    <name type="scientific">Cytospora mali</name>
    <name type="common">Apple Valsa canker fungus</name>
    <name type="synonym">Valsa mali</name>
    <dbReference type="NCBI Taxonomy" id="578113"/>
    <lineage>
        <taxon>Eukaryota</taxon>
        <taxon>Fungi</taxon>
        <taxon>Dikarya</taxon>
        <taxon>Ascomycota</taxon>
        <taxon>Pezizomycotina</taxon>
        <taxon>Sordariomycetes</taxon>
        <taxon>Sordariomycetidae</taxon>
        <taxon>Diaporthales</taxon>
        <taxon>Cytosporaceae</taxon>
        <taxon>Cytospora</taxon>
    </lineage>
</organism>
<proteinExistence type="predicted"/>
<feature type="region of interest" description="Disordered" evidence="1">
    <location>
        <begin position="590"/>
        <end position="652"/>
    </location>
</feature>
<protein>
    <submittedName>
        <fullName evidence="2">THO complex subunit 1</fullName>
    </submittedName>
</protein>
<evidence type="ECO:0000313" key="2">
    <source>
        <dbReference type="EMBL" id="KUI64951.1"/>
    </source>
</evidence>
<dbReference type="OrthoDB" id="10257415at2759"/>
<gene>
    <name evidence="2" type="ORF">VM1G_00579</name>
</gene>
<dbReference type="Pfam" id="PF11957">
    <property type="entry name" value="efThoc1"/>
    <property type="match status" value="1"/>
</dbReference>
<keyword evidence="3" id="KW-1185">Reference proteome</keyword>
<dbReference type="GO" id="GO:0006406">
    <property type="term" value="P:mRNA export from nucleus"/>
    <property type="evidence" value="ECO:0007669"/>
    <property type="project" value="TreeGrafter"/>
</dbReference>
<name>A0A194VLA9_CYTMA</name>
<feature type="compositionally biased region" description="Basic and acidic residues" evidence="1">
    <location>
        <begin position="318"/>
        <end position="331"/>
    </location>
</feature>
<dbReference type="AlphaFoldDB" id="A0A194VLA9"/>
<dbReference type="Proteomes" id="UP000078559">
    <property type="component" value="Chromosome 1"/>
</dbReference>
<accession>A0A194VLA9</accession>
<feature type="compositionally biased region" description="Polar residues" evidence="1">
    <location>
        <begin position="217"/>
        <end position="227"/>
    </location>
</feature>
<dbReference type="EMBL" id="CM003098">
    <property type="protein sequence ID" value="KUI64951.1"/>
    <property type="molecule type" value="Genomic_DNA"/>
</dbReference>
<evidence type="ECO:0000313" key="3">
    <source>
        <dbReference type="Proteomes" id="UP000078559"/>
    </source>
</evidence>
<sequence>MPSLEVDSYGVSAVSTFVDFFEKALEAASSVKPTATVEPALEESDLQDVLSQLPETPETDESQSTATLRQRNNAKFAVIETAARGLLSNLIAHVSINSPDFVKVWNFFDILQCLSDRGQCDPALLVWLLEELLDSQTIPGCRKIFDYLESRRKRIISKNFSDKKLVILRSCNELLRRLSRAEDTAFSGRVFIFLFQSFPLGDKSSVNLRGEYHTQNFTTYDQETTNPDGAEDTMDVDSQANPAKDGEQHPQGKAVSFSEKRDAASKKSLDPDALYPVFWSLQESFNQPKKLFDPAHFSQFKAGLQATMGAFEASPVQEEVKTSKNADESKRNLKRKREAEDDPLVNTFNPKYLTSRDLFELEISDLSLRRYVLFQALIIMDFLLSLSPKSKEKLSSIQQVNKSVAYLDQTMSEDDIKWATRMKMEISEYLRHASDGPFYLRVVDTVLSRDKNWVRWKIENCPPIQRPAVSPQEWADAMSKAKSHTTNKRIRREAMGSLSLDFLNEGDEEAAMKKLRDPERYQLPELKSFKRKIQEDELEIEMPMTDQSKAAAIEGKASKTWRALRIASRTKLALFDKIESDENIGLLFEEEKPKEEEVEEVVEEVHENGQENGDAGDAMEDVTKEASESAQHVGEGEGEGEGGGAEAIPTES</sequence>
<evidence type="ECO:0000256" key="1">
    <source>
        <dbReference type="SAM" id="MobiDB-lite"/>
    </source>
</evidence>
<reference evidence="2" key="1">
    <citation type="submission" date="2014-12" db="EMBL/GenBank/DDBJ databases">
        <title>Genome Sequence of Valsa Canker Pathogens Uncovers a Specific Adaption of Colonization on Woody Bark.</title>
        <authorList>
            <person name="Yin Z."/>
            <person name="Liu H."/>
            <person name="Gao X."/>
            <person name="Li Z."/>
            <person name="Song N."/>
            <person name="Ke X."/>
            <person name="Dai Q."/>
            <person name="Wu Y."/>
            <person name="Sun Y."/>
            <person name="Xu J.-R."/>
            <person name="Kang Z.K."/>
            <person name="Wang L."/>
            <person name="Huang L."/>
        </authorList>
    </citation>
    <scope>NUCLEOTIDE SEQUENCE [LARGE SCALE GENOMIC DNA]</scope>
    <source>
        <strain evidence="2">03-8</strain>
    </source>
</reference>